<gene>
    <name evidence="3" type="ORF">FM037_10915</name>
</gene>
<keyword evidence="1" id="KW-0812">Transmembrane</keyword>
<feature type="transmembrane region" description="Helical" evidence="1">
    <location>
        <begin position="78"/>
        <end position="95"/>
    </location>
</feature>
<feature type="transmembrane region" description="Helical" evidence="1">
    <location>
        <begin position="37"/>
        <end position="57"/>
    </location>
</feature>
<feature type="transmembrane region" description="Helical" evidence="1">
    <location>
        <begin position="238"/>
        <end position="258"/>
    </location>
</feature>
<dbReference type="EMBL" id="CP041614">
    <property type="protein sequence ID" value="QDO83649.1"/>
    <property type="molecule type" value="Genomic_DNA"/>
</dbReference>
<dbReference type="Gene3D" id="1.10.3730.20">
    <property type="match status" value="1"/>
</dbReference>
<feature type="transmembrane region" description="Helical" evidence="1">
    <location>
        <begin position="125"/>
        <end position="141"/>
    </location>
</feature>
<reference evidence="3 4" key="1">
    <citation type="submission" date="2019-07" db="EMBL/GenBank/DDBJ databases">
        <title>Shewanella sp. YLB-06 whole genomic sequence.</title>
        <authorList>
            <person name="Yu L."/>
        </authorList>
    </citation>
    <scope>NUCLEOTIDE SEQUENCE [LARGE SCALE GENOMIC DNA]</scope>
    <source>
        <strain evidence="3 4">YLB-06</strain>
    </source>
</reference>
<feature type="transmembrane region" description="Helical" evidence="1">
    <location>
        <begin position="178"/>
        <end position="198"/>
    </location>
</feature>
<keyword evidence="1" id="KW-0472">Membrane</keyword>
<feature type="transmembrane region" description="Helical" evidence="1">
    <location>
        <begin position="101"/>
        <end position="118"/>
    </location>
</feature>
<accession>A0ABX5WX52</accession>
<feature type="transmembrane region" description="Helical" evidence="1">
    <location>
        <begin position="147"/>
        <end position="166"/>
    </location>
</feature>
<evidence type="ECO:0000313" key="4">
    <source>
        <dbReference type="Proteomes" id="UP000315947"/>
    </source>
</evidence>
<sequence>MKYSGGLLMAMALLVLGNLFATLSDVVVKALGDGNTVFQYLWLRQVATLVLVFPLWWAQGPSQRRPGAIKIHLLRAHLSIIGATCTLFALLHLSLATANVIFYAAPLLTVLAAFIWLKEKVQRQRIINAVIGFIGVMIALRPDQLHWAALVAFVVAITITGFNLLVVKLPKTISVVSVMMWTNLCALPVTSILVLATWQPMSGQEFQDLLILGTCAAITVGIYQGCVVLAFRQADASAAVIAEYSGLIFAALFGYYLFNESLDIYTSMGILLIILPIALQAWQGKRQ</sequence>
<dbReference type="RefSeq" id="WP_144046021.1">
    <property type="nucleotide sequence ID" value="NZ_CP041614.1"/>
</dbReference>
<protein>
    <submittedName>
        <fullName evidence="3">DMT family transporter</fullName>
    </submittedName>
</protein>
<proteinExistence type="predicted"/>
<feature type="domain" description="EamA" evidence="2">
    <location>
        <begin position="9"/>
        <end position="140"/>
    </location>
</feature>
<keyword evidence="4" id="KW-1185">Reference proteome</keyword>
<dbReference type="PANTHER" id="PTHR22911">
    <property type="entry name" value="ACYL-MALONYL CONDENSING ENZYME-RELATED"/>
    <property type="match status" value="1"/>
</dbReference>
<organism evidence="3 4">
    <name type="scientific">Shewanella psychropiezotolerans</name>
    <dbReference type="NCBI Taxonomy" id="2593655"/>
    <lineage>
        <taxon>Bacteria</taxon>
        <taxon>Pseudomonadati</taxon>
        <taxon>Pseudomonadota</taxon>
        <taxon>Gammaproteobacteria</taxon>
        <taxon>Alteromonadales</taxon>
        <taxon>Shewanellaceae</taxon>
        <taxon>Shewanella</taxon>
    </lineage>
</organism>
<evidence type="ECO:0000259" key="2">
    <source>
        <dbReference type="Pfam" id="PF00892"/>
    </source>
</evidence>
<name>A0ABX5WX52_9GAMM</name>
<evidence type="ECO:0000313" key="3">
    <source>
        <dbReference type="EMBL" id="QDO83649.1"/>
    </source>
</evidence>
<keyword evidence="1" id="KW-1133">Transmembrane helix</keyword>
<dbReference type="InterPro" id="IPR037185">
    <property type="entry name" value="EmrE-like"/>
</dbReference>
<dbReference type="InterPro" id="IPR000620">
    <property type="entry name" value="EamA_dom"/>
</dbReference>
<dbReference type="SUPFAM" id="SSF103481">
    <property type="entry name" value="Multidrug resistance efflux transporter EmrE"/>
    <property type="match status" value="2"/>
</dbReference>
<dbReference type="Pfam" id="PF00892">
    <property type="entry name" value="EamA"/>
    <property type="match status" value="2"/>
</dbReference>
<dbReference type="PANTHER" id="PTHR22911:SF103">
    <property type="entry name" value="BLR2811 PROTEIN"/>
    <property type="match status" value="1"/>
</dbReference>
<evidence type="ECO:0000256" key="1">
    <source>
        <dbReference type="SAM" id="Phobius"/>
    </source>
</evidence>
<feature type="domain" description="EamA" evidence="2">
    <location>
        <begin position="147"/>
        <end position="279"/>
    </location>
</feature>
<feature type="transmembrane region" description="Helical" evidence="1">
    <location>
        <begin position="210"/>
        <end position="231"/>
    </location>
</feature>
<feature type="transmembrane region" description="Helical" evidence="1">
    <location>
        <begin position="264"/>
        <end position="282"/>
    </location>
</feature>
<dbReference type="Proteomes" id="UP000315947">
    <property type="component" value="Chromosome"/>
</dbReference>